<gene>
    <name evidence="1" type="ORF">OCBIM_22004582mg</name>
</gene>
<reference evidence="1" key="1">
    <citation type="submission" date="2015-07" db="EMBL/GenBank/DDBJ databases">
        <title>MeaNS - Measles Nucleotide Surveillance Program.</title>
        <authorList>
            <person name="Tran T."/>
            <person name="Druce J."/>
        </authorList>
    </citation>
    <scope>NUCLEOTIDE SEQUENCE</scope>
    <source>
        <strain evidence="1">UCB-OBI-ISO-001</strain>
        <tissue evidence="1">Gonad</tissue>
    </source>
</reference>
<dbReference type="EMBL" id="KQ425371">
    <property type="protein sequence ID" value="KOF69544.1"/>
    <property type="molecule type" value="Genomic_DNA"/>
</dbReference>
<proteinExistence type="predicted"/>
<dbReference type="AlphaFoldDB" id="A0A0L8FY59"/>
<evidence type="ECO:0000313" key="1">
    <source>
        <dbReference type="EMBL" id="KOF69544.1"/>
    </source>
</evidence>
<organism evidence="1">
    <name type="scientific">Octopus bimaculoides</name>
    <name type="common">California two-spotted octopus</name>
    <dbReference type="NCBI Taxonomy" id="37653"/>
    <lineage>
        <taxon>Eukaryota</taxon>
        <taxon>Metazoa</taxon>
        <taxon>Spiralia</taxon>
        <taxon>Lophotrochozoa</taxon>
        <taxon>Mollusca</taxon>
        <taxon>Cephalopoda</taxon>
        <taxon>Coleoidea</taxon>
        <taxon>Octopodiformes</taxon>
        <taxon>Octopoda</taxon>
        <taxon>Incirrata</taxon>
        <taxon>Octopodidae</taxon>
        <taxon>Octopus</taxon>
    </lineage>
</organism>
<sequence length="63" mass="7685">MENEYEKMMLEQQIHNQRHSDIYRCTTYRWRDLNSVLKKNEPIYCTVIIYNANELLAVSFTLL</sequence>
<name>A0A0L8FY59_OCTBM</name>
<accession>A0A0L8FY59</accession>
<protein>
    <submittedName>
        <fullName evidence="1">Uncharacterized protein</fullName>
    </submittedName>
</protein>